<dbReference type="GO" id="GO:0016740">
    <property type="term" value="F:transferase activity"/>
    <property type="evidence" value="ECO:0007669"/>
    <property type="project" value="UniProtKB-KW"/>
</dbReference>
<dbReference type="InterPro" id="IPR050483">
    <property type="entry name" value="CoA-transferase_III_domain"/>
</dbReference>
<dbReference type="InterPro" id="IPR044855">
    <property type="entry name" value="CoA-Trfase_III_dom3_sf"/>
</dbReference>
<organism evidence="3 4">
    <name type="scientific">Blastococcus brunescens</name>
    <dbReference type="NCBI Taxonomy" id="1564165"/>
    <lineage>
        <taxon>Bacteria</taxon>
        <taxon>Bacillati</taxon>
        <taxon>Actinomycetota</taxon>
        <taxon>Actinomycetes</taxon>
        <taxon>Geodermatophilales</taxon>
        <taxon>Geodermatophilaceae</taxon>
        <taxon>Blastococcus</taxon>
    </lineage>
</organism>
<dbReference type="Proteomes" id="UP001324287">
    <property type="component" value="Chromosome"/>
</dbReference>
<name>A0ABZ1B375_9ACTN</name>
<feature type="region of interest" description="Disordered" evidence="2">
    <location>
        <begin position="362"/>
        <end position="395"/>
    </location>
</feature>
<keyword evidence="4" id="KW-1185">Reference proteome</keyword>
<keyword evidence="1 3" id="KW-0808">Transferase</keyword>
<dbReference type="EMBL" id="CP141261">
    <property type="protein sequence ID" value="WRL64223.1"/>
    <property type="molecule type" value="Genomic_DNA"/>
</dbReference>
<evidence type="ECO:0000256" key="2">
    <source>
        <dbReference type="SAM" id="MobiDB-lite"/>
    </source>
</evidence>
<evidence type="ECO:0000313" key="4">
    <source>
        <dbReference type="Proteomes" id="UP001324287"/>
    </source>
</evidence>
<dbReference type="PANTHER" id="PTHR48207">
    <property type="entry name" value="SUCCINATE--HYDROXYMETHYLGLUTARATE COA-TRANSFERASE"/>
    <property type="match status" value="1"/>
</dbReference>
<protein>
    <submittedName>
        <fullName evidence="3">CoA transferase</fullName>
    </submittedName>
</protein>
<dbReference type="PANTHER" id="PTHR48207:SF3">
    <property type="entry name" value="SUCCINATE--HYDROXYMETHYLGLUTARATE COA-TRANSFERASE"/>
    <property type="match status" value="1"/>
</dbReference>
<evidence type="ECO:0000256" key="1">
    <source>
        <dbReference type="ARBA" id="ARBA00022679"/>
    </source>
</evidence>
<sequence length="416" mass="42780">MTAPAADRAAHGEAALAGLRVLDLSGPMGNYCGKLFAELGADVVLVEPPGGTALRHQPPFAGDRPDPERSLPYLYNNTSKRSLRLDLDHPEGQQVLRDLAAGADLLIETDSPGRMAARGLGHEELSADHPGLVTTSITPFGQTGPYAEYEAGDLVCLAMGGLLYLGGYVDGPPVQAGLQQAYVAGNLFGAVASMLAVTAAETTGQGQHVDVSVQESVVMGLENAAQFQDLEGRVRRRTGGRQWRAGAGVFPARTATSTCSPGASVATGSGPTWSPGWTASRLRAWTSCAASSGASGSSSRRRRTGTCSPPSSSRSPSAGPRPSSTATRRSGAFRCARCPSPRTSCRAHSCGIAATSCRSRARTAGPRSCPARRTRSPGRPGGRRAVPLGSVSTASGSCTSWAIPRAGGRAAEGGVI</sequence>
<gene>
    <name evidence="3" type="ORF">U6N30_32530</name>
</gene>
<dbReference type="Gene3D" id="3.40.50.10540">
    <property type="entry name" value="Crotonobetainyl-coa:carnitine coa-transferase, domain 1"/>
    <property type="match status" value="1"/>
</dbReference>
<proteinExistence type="predicted"/>
<dbReference type="InterPro" id="IPR003673">
    <property type="entry name" value="CoA-Trfase_fam_III"/>
</dbReference>
<feature type="region of interest" description="Disordered" evidence="2">
    <location>
        <begin position="290"/>
        <end position="332"/>
    </location>
</feature>
<evidence type="ECO:0000313" key="3">
    <source>
        <dbReference type="EMBL" id="WRL64223.1"/>
    </source>
</evidence>
<dbReference type="InterPro" id="IPR023606">
    <property type="entry name" value="CoA-Trfase_III_dom_1_sf"/>
</dbReference>
<dbReference type="Gene3D" id="3.30.1540.10">
    <property type="entry name" value="formyl-coa transferase, domain 3"/>
    <property type="match status" value="1"/>
</dbReference>
<dbReference type="SUPFAM" id="SSF89796">
    <property type="entry name" value="CoA-transferase family III (CaiB/BaiF)"/>
    <property type="match status" value="1"/>
</dbReference>
<reference evidence="3 4" key="1">
    <citation type="submission" date="2023-12" db="EMBL/GenBank/DDBJ databases">
        <title>Blastococcus brunescens sp. nov., an actonobacterium isolated from sandstone collected in sahara desert.</title>
        <authorList>
            <person name="Gtari M."/>
            <person name="Ghodhbane F."/>
        </authorList>
    </citation>
    <scope>NUCLEOTIDE SEQUENCE [LARGE SCALE GENOMIC DNA]</scope>
    <source>
        <strain evidence="3 4">BMG 8361</strain>
    </source>
</reference>
<accession>A0ABZ1B375</accession>
<dbReference type="Pfam" id="PF02515">
    <property type="entry name" value="CoA_transf_3"/>
    <property type="match status" value="1"/>
</dbReference>
<feature type="compositionally biased region" description="Low complexity" evidence="2">
    <location>
        <begin position="305"/>
        <end position="327"/>
    </location>
</feature>